<keyword evidence="1" id="KW-0472">Membrane</keyword>
<feature type="transmembrane region" description="Helical" evidence="1">
    <location>
        <begin position="74"/>
        <end position="100"/>
    </location>
</feature>
<organism evidence="3 4">
    <name type="scientific">Caenorhabditis tropicalis</name>
    <dbReference type="NCBI Taxonomy" id="1561998"/>
    <lineage>
        <taxon>Eukaryota</taxon>
        <taxon>Metazoa</taxon>
        <taxon>Ecdysozoa</taxon>
        <taxon>Nematoda</taxon>
        <taxon>Chromadorea</taxon>
        <taxon>Rhabditida</taxon>
        <taxon>Rhabditina</taxon>
        <taxon>Rhabditomorpha</taxon>
        <taxon>Rhabditoidea</taxon>
        <taxon>Rhabditidae</taxon>
        <taxon>Peloderinae</taxon>
        <taxon>Caenorhabditis</taxon>
    </lineage>
</organism>
<keyword evidence="3" id="KW-1185">Reference proteome</keyword>
<feature type="chain" id="PRO_5009307168" evidence="2">
    <location>
        <begin position="20"/>
        <end position="103"/>
    </location>
</feature>
<sequence length="103" mass="12050">MFGNIIMSADLLLTYFSLGEFDLLVVQTDEHPAADYHFSVAEMLFPVSYFENRNEIHRREEAKESNQLRNCFHLLLMLYTTALLLLSSLLLAFCFFQFLLSLF</sequence>
<evidence type="ECO:0000256" key="1">
    <source>
        <dbReference type="SAM" id="Phobius"/>
    </source>
</evidence>
<keyword evidence="2" id="KW-0732">Signal</keyword>
<keyword evidence="1" id="KW-0812">Transmembrane</keyword>
<reference evidence="4" key="1">
    <citation type="submission" date="2016-11" db="UniProtKB">
        <authorList>
            <consortium name="WormBaseParasite"/>
        </authorList>
    </citation>
    <scope>IDENTIFICATION</scope>
</reference>
<proteinExistence type="predicted"/>
<dbReference type="WBParaSite" id="Csp11.Scaffold536.g3310.t1">
    <property type="protein sequence ID" value="Csp11.Scaffold536.g3310.t1"/>
    <property type="gene ID" value="Csp11.Scaffold536.g3310"/>
</dbReference>
<dbReference type="AlphaFoldDB" id="A0A1I7T808"/>
<dbReference type="Proteomes" id="UP000095282">
    <property type="component" value="Unplaced"/>
</dbReference>
<evidence type="ECO:0000313" key="4">
    <source>
        <dbReference type="WBParaSite" id="Csp11.Scaffold536.g3310.t1"/>
    </source>
</evidence>
<keyword evidence="1" id="KW-1133">Transmembrane helix</keyword>
<evidence type="ECO:0000256" key="2">
    <source>
        <dbReference type="SAM" id="SignalP"/>
    </source>
</evidence>
<feature type="signal peptide" evidence="2">
    <location>
        <begin position="1"/>
        <end position="19"/>
    </location>
</feature>
<evidence type="ECO:0000313" key="3">
    <source>
        <dbReference type="Proteomes" id="UP000095282"/>
    </source>
</evidence>
<protein>
    <submittedName>
        <fullName evidence="4">Nucleotid_trans domain-containing protein</fullName>
    </submittedName>
</protein>
<accession>A0A1I7T808</accession>
<name>A0A1I7T808_9PELO</name>